<evidence type="ECO:0000313" key="2">
    <source>
        <dbReference type="Proteomes" id="UP001597010"/>
    </source>
</evidence>
<organism evidence="1 2">
    <name type="scientific">Mucilaginibacter litoreus</name>
    <dbReference type="NCBI Taxonomy" id="1048221"/>
    <lineage>
        <taxon>Bacteria</taxon>
        <taxon>Pseudomonadati</taxon>
        <taxon>Bacteroidota</taxon>
        <taxon>Sphingobacteriia</taxon>
        <taxon>Sphingobacteriales</taxon>
        <taxon>Sphingobacteriaceae</taxon>
        <taxon>Mucilaginibacter</taxon>
    </lineage>
</organism>
<dbReference type="Proteomes" id="UP001597010">
    <property type="component" value="Unassembled WGS sequence"/>
</dbReference>
<name>A0ABW3AQJ3_9SPHI</name>
<accession>A0ABW3AQJ3</accession>
<gene>
    <name evidence="1" type="ORF">ACFQZX_04040</name>
</gene>
<evidence type="ECO:0000313" key="1">
    <source>
        <dbReference type="EMBL" id="MFD0792771.1"/>
    </source>
</evidence>
<dbReference type="RefSeq" id="WP_377111572.1">
    <property type="nucleotide sequence ID" value="NZ_JBHTHZ010000002.1"/>
</dbReference>
<comment type="caution">
    <text evidence="1">The sequence shown here is derived from an EMBL/GenBank/DDBJ whole genome shotgun (WGS) entry which is preliminary data.</text>
</comment>
<keyword evidence="2" id="KW-1185">Reference proteome</keyword>
<sequence length="686" mass="77987">MTQLQLYINDQLVDLSDDNPVALTFQINNLAEVKNQQGNTSNQFKLPLTQRNRQILGFPDDIAFTTNLPYDNYQAKIIQDGLEIVPSGIAVLNSVENDTAAITVLSGNVDFFDSLDVKIYDMGDSTTDIGQKKAFADFNHPWSLDNVINSQRNTQGWIWPVVDYGLIGTDYATNPVIDVRYMRPGFFLKTAIDMFVKLAGYKTDPSSFLLKQPMYDKLIVQFANDSFEHGIDYQKSPDTQGVSATLGYSYKETHPNIKDPDRGNIPFHNVVRNKDNNYNPSTGIYTATSVTKVNISLKIPQIFVYGNMKKPGEYSSSVVILIKSTDPVHGELELASNEFNLIDGTPMPTAPFSSFGFKNYDDPVTLSAEAYLEPGHQLMISYLFKGYTGSYFILPTDTELTITADNHDVLYGQQVQCERIFPDITQKDLLKDTLQRFGIICQTNNTTRMVTFSSFRDIVENIPRALNWTHKCLDHGKAISFQLGSYAQVNKLLYKEDEAIFPQKFGNSEIRIADKTLPLSTDLFESQFAPTLNRPYLNGSIAQILKVDTKDDPDNTDFNTGTQPRILINEQFNLSQGDNPKKITFTDGQNSRVINDVISVPYFWKSNVKYSLLWDDLRKAYYPELEKILQQTKKVERYFLLTPRDILELDLLIPIYLEQDSAYYYINKIDSWRKGQPVKVEFVKLG</sequence>
<protein>
    <submittedName>
        <fullName evidence="1">Uncharacterized protein</fullName>
    </submittedName>
</protein>
<reference evidence="2" key="1">
    <citation type="journal article" date="2019" name="Int. J. Syst. Evol. Microbiol.">
        <title>The Global Catalogue of Microorganisms (GCM) 10K type strain sequencing project: providing services to taxonomists for standard genome sequencing and annotation.</title>
        <authorList>
            <consortium name="The Broad Institute Genomics Platform"/>
            <consortium name="The Broad Institute Genome Sequencing Center for Infectious Disease"/>
            <person name="Wu L."/>
            <person name="Ma J."/>
        </authorList>
    </citation>
    <scope>NUCLEOTIDE SEQUENCE [LARGE SCALE GENOMIC DNA]</scope>
    <source>
        <strain evidence="2">CCUG 61484</strain>
    </source>
</reference>
<proteinExistence type="predicted"/>
<dbReference type="EMBL" id="JBHTHZ010000002">
    <property type="protein sequence ID" value="MFD0792771.1"/>
    <property type="molecule type" value="Genomic_DNA"/>
</dbReference>